<dbReference type="PANTHER" id="PTHR34846">
    <property type="entry name" value="4-CARBOXYMUCONOLACTONE DECARBOXYLASE FAMILY PROTEIN (AFU_ORTHOLOGUE AFUA_6G11590)"/>
    <property type="match status" value="1"/>
</dbReference>
<evidence type="ECO:0000259" key="1">
    <source>
        <dbReference type="Pfam" id="PF02627"/>
    </source>
</evidence>
<dbReference type="Proteomes" id="UP001183604">
    <property type="component" value="Unassembled WGS sequence"/>
</dbReference>
<dbReference type="Pfam" id="PF02627">
    <property type="entry name" value="CMD"/>
    <property type="match status" value="1"/>
</dbReference>
<dbReference type="EMBL" id="JAPZVQ010000009">
    <property type="protein sequence ID" value="MDA1386345.1"/>
    <property type="molecule type" value="Genomic_DNA"/>
</dbReference>
<evidence type="ECO:0000313" key="3">
    <source>
        <dbReference type="EMBL" id="MDR7338860.1"/>
    </source>
</evidence>
<proteinExistence type="predicted"/>
<reference evidence="2" key="1">
    <citation type="submission" date="2022-12" db="EMBL/GenBank/DDBJ databases">
        <title>Gycomyces niveus sp.nov., a novel actinomycete isolated from soil in Shouguang.</title>
        <authorList>
            <person name="Yang X."/>
        </authorList>
    </citation>
    <scope>NUCLEOTIDE SEQUENCE</scope>
    <source>
        <strain evidence="2">DSM 44724</strain>
    </source>
</reference>
<evidence type="ECO:0000313" key="5">
    <source>
        <dbReference type="Proteomes" id="UP001183604"/>
    </source>
</evidence>
<evidence type="ECO:0000313" key="2">
    <source>
        <dbReference type="EMBL" id="MDA1386345.1"/>
    </source>
</evidence>
<sequence>MSATTPRFPNPGSLVPAVNDATKVLYQATGNGSIPRATISLVQLRIGQIFQSEYLTTLQVNILRGIGETEERIGAVADWKDAAVFDDAERAALALAEAVFTESPTGQRVTDEVYAEAAKHYDEEGLVTLATVIGQIGFFVPLAVIGQPIPGTSPSKQWRQ</sequence>
<name>A0A9X3PLQ5_9ACTN</name>
<dbReference type="Proteomes" id="UP001145799">
    <property type="component" value="Unassembled WGS sequence"/>
</dbReference>
<dbReference type="Gene3D" id="1.20.1290.10">
    <property type="entry name" value="AhpD-like"/>
    <property type="match status" value="1"/>
</dbReference>
<dbReference type="InterPro" id="IPR003779">
    <property type="entry name" value="CMD-like"/>
</dbReference>
<dbReference type="RefSeq" id="WP_270122813.1">
    <property type="nucleotide sequence ID" value="NZ_BAAAOM010000004.1"/>
</dbReference>
<dbReference type="GO" id="GO:0051920">
    <property type="term" value="F:peroxiredoxin activity"/>
    <property type="evidence" value="ECO:0007669"/>
    <property type="project" value="InterPro"/>
</dbReference>
<reference evidence="3 5" key="2">
    <citation type="submission" date="2023-07" db="EMBL/GenBank/DDBJ databases">
        <title>Sequencing the genomes of 1000 actinobacteria strains.</title>
        <authorList>
            <person name="Klenk H.-P."/>
        </authorList>
    </citation>
    <scope>NUCLEOTIDE SEQUENCE [LARGE SCALE GENOMIC DNA]</scope>
    <source>
        <strain evidence="3 5">DSM 44724</strain>
    </source>
</reference>
<accession>A0A9X3PLQ5</accession>
<keyword evidence="5" id="KW-1185">Reference proteome</keyword>
<protein>
    <submittedName>
        <fullName evidence="3">Alkylhydroperoxidase family enzyme</fullName>
    </submittedName>
    <submittedName>
        <fullName evidence="2">Carboxymuconolactone decarboxylase family protein</fullName>
    </submittedName>
</protein>
<gene>
    <name evidence="3" type="ORF">J2S69_002579</name>
    <name evidence="2" type="ORF">O2L01_15215</name>
</gene>
<evidence type="ECO:0000313" key="4">
    <source>
        <dbReference type="Proteomes" id="UP001145799"/>
    </source>
</evidence>
<dbReference type="AlphaFoldDB" id="A0A9X3PLQ5"/>
<dbReference type="PANTHER" id="PTHR34846:SF10">
    <property type="entry name" value="CYTOPLASMIC PROTEIN"/>
    <property type="match status" value="1"/>
</dbReference>
<dbReference type="EMBL" id="JAVDYD010000001">
    <property type="protein sequence ID" value="MDR7338860.1"/>
    <property type="molecule type" value="Genomic_DNA"/>
</dbReference>
<dbReference type="InterPro" id="IPR029032">
    <property type="entry name" value="AhpD-like"/>
</dbReference>
<feature type="domain" description="Carboxymuconolactone decarboxylase-like" evidence="1">
    <location>
        <begin position="26"/>
        <end position="98"/>
    </location>
</feature>
<organism evidence="2 4">
    <name type="scientific">Glycomyces lechevalierae</name>
    <dbReference type="NCBI Taxonomy" id="256034"/>
    <lineage>
        <taxon>Bacteria</taxon>
        <taxon>Bacillati</taxon>
        <taxon>Actinomycetota</taxon>
        <taxon>Actinomycetes</taxon>
        <taxon>Glycomycetales</taxon>
        <taxon>Glycomycetaceae</taxon>
        <taxon>Glycomyces</taxon>
    </lineage>
</organism>
<comment type="caution">
    <text evidence="2">The sequence shown here is derived from an EMBL/GenBank/DDBJ whole genome shotgun (WGS) entry which is preliminary data.</text>
</comment>
<dbReference type="SUPFAM" id="SSF69118">
    <property type="entry name" value="AhpD-like"/>
    <property type="match status" value="1"/>
</dbReference>